<name>A0A9P7AYC9_9HELO</name>
<keyword evidence="4" id="KW-0963">Cytoplasm</keyword>
<dbReference type="EMBL" id="VNKQ01000006">
    <property type="protein sequence ID" value="KAG0650533.1"/>
    <property type="molecule type" value="Genomic_DNA"/>
</dbReference>
<reference evidence="7" key="1">
    <citation type="submission" date="2019-07" db="EMBL/GenBank/DDBJ databases">
        <title>Hyphodiscus hymeniophilus genome sequencing and assembly.</title>
        <authorList>
            <person name="Kramer G."/>
            <person name="Nodwell J."/>
        </authorList>
    </citation>
    <scope>NUCLEOTIDE SEQUENCE</scope>
    <source>
        <strain evidence="7">ATCC 34498</strain>
    </source>
</reference>
<dbReference type="GO" id="GO:0005634">
    <property type="term" value="C:nucleus"/>
    <property type="evidence" value="ECO:0007669"/>
    <property type="project" value="UniProtKB-SubCell"/>
</dbReference>
<comment type="similarity">
    <text evidence="3">Belongs to the DIF1/spd1 family.</text>
</comment>
<evidence type="ECO:0000313" key="7">
    <source>
        <dbReference type="EMBL" id="KAG0650533.1"/>
    </source>
</evidence>
<keyword evidence="8" id="KW-1185">Reference proteome</keyword>
<evidence type="ECO:0000256" key="4">
    <source>
        <dbReference type="ARBA" id="ARBA00022490"/>
    </source>
</evidence>
<proteinExistence type="inferred from homology"/>
<organism evidence="7 8">
    <name type="scientific">Hyphodiscus hymeniophilus</name>
    <dbReference type="NCBI Taxonomy" id="353542"/>
    <lineage>
        <taxon>Eukaryota</taxon>
        <taxon>Fungi</taxon>
        <taxon>Dikarya</taxon>
        <taxon>Ascomycota</taxon>
        <taxon>Pezizomycotina</taxon>
        <taxon>Leotiomycetes</taxon>
        <taxon>Helotiales</taxon>
        <taxon>Hyphodiscaceae</taxon>
        <taxon>Hyphodiscus</taxon>
    </lineage>
</organism>
<feature type="compositionally biased region" description="Polar residues" evidence="6">
    <location>
        <begin position="13"/>
        <end position="48"/>
    </location>
</feature>
<comment type="caution">
    <text evidence="7">The sequence shown here is derived from an EMBL/GenBank/DDBJ whole genome shotgun (WGS) entry which is preliminary data.</text>
</comment>
<feature type="region of interest" description="Disordered" evidence="6">
    <location>
        <begin position="1"/>
        <end position="48"/>
    </location>
</feature>
<dbReference type="Pfam" id="PF08591">
    <property type="entry name" value="RNR_inhib"/>
    <property type="match status" value="1"/>
</dbReference>
<evidence type="ECO:0000256" key="6">
    <source>
        <dbReference type="SAM" id="MobiDB-lite"/>
    </source>
</evidence>
<accession>A0A9P7AYC9</accession>
<evidence type="ECO:0000313" key="8">
    <source>
        <dbReference type="Proteomes" id="UP000785200"/>
    </source>
</evidence>
<evidence type="ECO:0000256" key="2">
    <source>
        <dbReference type="ARBA" id="ARBA00004496"/>
    </source>
</evidence>
<dbReference type="PANTHER" id="PTHR28081:SF1">
    <property type="entry name" value="DAMAGE-REGULATED IMPORT FACILITATOR 1"/>
    <property type="match status" value="1"/>
</dbReference>
<dbReference type="GO" id="GO:0008104">
    <property type="term" value="P:intracellular protein localization"/>
    <property type="evidence" value="ECO:0007669"/>
    <property type="project" value="TreeGrafter"/>
</dbReference>
<gene>
    <name evidence="7" type="ORF">D0Z07_3397</name>
</gene>
<dbReference type="OrthoDB" id="4072855at2759"/>
<comment type="subcellular location">
    <subcellularLocation>
        <location evidence="2">Cytoplasm</location>
    </subcellularLocation>
    <subcellularLocation>
        <location evidence="1">Nucleus</location>
    </subcellularLocation>
</comment>
<dbReference type="InterPro" id="IPR013900">
    <property type="entry name" value="RNR_inhibitor"/>
</dbReference>
<evidence type="ECO:0000256" key="5">
    <source>
        <dbReference type="ARBA" id="ARBA00023242"/>
    </source>
</evidence>
<dbReference type="AlphaFoldDB" id="A0A9P7AYC9"/>
<dbReference type="GO" id="GO:1990846">
    <property type="term" value="F:ribonucleoside-diphosphate reductase inhibitor activity"/>
    <property type="evidence" value="ECO:0007669"/>
    <property type="project" value="TreeGrafter"/>
</dbReference>
<feature type="compositionally biased region" description="Polar residues" evidence="6">
    <location>
        <begin position="150"/>
        <end position="162"/>
    </location>
</feature>
<feature type="region of interest" description="Disordered" evidence="6">
    <location>
        <begin position="150"/>
        <end position="180"/>
    </location>
</feature>
<dbReference type="PANTHER" id="PTHR28081">
    <property type="entry name" value="DAMAGE-REGULATED IMPORT FACILITATOR 1-RELATED"/>
    <property type="match status" value="1"/>
</dbReference>
<protein>
    <submittedName>
        <fullName evidence="7">Uncharacterized protein</fullName>
    </submittedName>
</protein>
<evidence type="ECO:0000256" key="3">
    <source>
        <dbReference type="ARBA" id="ARBA00005459"/>
    </source>
</evidence>
<evidence type="ECO:0000256" key="1">
    <source>
        <dbReference type="ARBA" id="ARBA00004123"/>
    </source>
</evidence>
<feature type="compositionally biased region" description="Acidic residues" evidence="6">
    <location>
        <begin position="171"/>
        <end position="180"/>
    </location>
</feature>
<dbReference type="GO" id="GO:0005737">
    <property type="term" value="C:cytoplasm"/>
    <property type="evidence" value="ECO:0007669"/>
    <property type="project" value="UniProtKB-SubCell"/>
</dbReference>
<sequence>MSRHQVKRPYAGSQPSITSYFPSTSPTSQPTYAISPQPLDTRSPSLPASVQSNLLSVGMRVRKSVPEGYKTGTYSAFTLFQDVSPAVAREEAKRSAGGMRPRARELTPFCGLLKVGGLAEQQRGADEYEGRGVGYEEYADEDDDMPVLSQGSTVSNASTASAGVNKRRFEVDDDDDDEEDTKVLGLGMGGRAIAVPRRLRKGGEKSVRVMGQENLGDVDFEDADFLDYGLIGGDEEMGGI</sequence>
<keyword evidence="5" id="KW-0539">Nucleus</keyword>
<dbReference type="Proteomes" id="UP000785200">
    <property type="component" value="Unassembled WGS sequence"/>
</dbReference>